<organism evidence="1 2">
    <name type="scientific">Flavobacterium salmonis</name>
    <dbReference type="NCBI Taxonomy" id="2654844"/>
    <lineage>
        <taxon>Bacteria</taxon>
        <taxon>Pseudomonadati</taxon>
        <taxon>Bacteroidota</taxon>
        <taxon>Flavobacteriia</taxon>
        <taxon>Flavobacteriales</taxon>
        <taxon>Flavobacteriaceae</taxon>
        <taxon>Flavobacterium</taxon>
    </lineage>
</organism>
<evidence type="ECO:0000313" key="2">
    <source>
        <dbReference type="Proteomes" id="UP000530060"/>
    </source>
</evidence>
<gene>
    <name evidence="1" type="ORF">FLAT13_04538</name>
</gene>
<sequence>MVLKKTKKIIFFSQSLISLMVERIKKIENKVKNKLSLSLDTKKVN</sequence>
<dbReference type="AlphaFoldDB" id="A0A6V6ZAU3"/>
<proteinExistence type="predicted"/>
<protein>
    <submittedName>
        <fullName evidence="1">Uncharacterized protein</fullName>
    </submittedName>
</protein>
<evidence type="ECO:0000313" key="1">
    <source>
        <dbReference type="EMBL" id="CAD0008759.1"/>
    </source>
</evidence>
<comment type="caution">
    <text evidence="1">The sequence shown here is derived from an EMBL/GenBank/DDBJ whole genome shotgun (WGS) entry which is preliminary data.</text>
</comment>
<accession>A0A6V6ZAU3</accession>
<name>A0A6V6ZAU3_9FLAO</name>
<reference evidence="1 2" key="1">
    <citation type="submission" date="2020-06" db="EMBL/GenBank/DDBJ databases">
        <authorList>
            <person name="Criscuolo A."/>
        </authorList>
    </citation>
    <scope>NUCLEOTIDE SEQUENCE [LARGE SCALE GENOMIC DNA]</scope>
    <source>
        <strain evidence="2">CIP 111411</strain>
    </source>
</reference>
<keyword evidence="2" id="KW-1185">Reference proteome</keyword>
<dbReference type="Proteomes" id="UP000530060">
    <property type="component" value="Unassembled WGS sequence"/>
</dbReference>
<dbReference type="EMBL" id="CAIJDP010000089">
    <property type="protein sequence ID" value="CAD0008759.1"/>
    <property type="molecule type" value="Genomic_DNA"/>
</dbReference>